<gene>
    <name evidence="10" type="primary">barA</name>
    <name evidence="10" type="ORF">NCTC503_02672</name>
</gene>
<dbReference type="PROSITE" id="PS50109">
    <property type="entry name" value="HIS_KIN"/>
    <property type="match status" value="1"/>
</dbReference>
<evidence type="ECO:0000256" key="4">
    <source>
        <dbReference type="ARBA" id="ARBA00022553"/>
    </source>
</evidence>
<dbReference type="InterPro" id="IPR004358">
    <property type="entry name" value="Sig_transdc_His_kin-like_C"/>
</dbReference>
<dbReference type="FunFam" id="3.30.565.10:FF:000006">
    <property type="entry name" value="Sensor histidine kinase WalK"/>
    <property type="match status" value="1"/>
</dbReference>
<dbReference type="PANTHER" id="PTHR43547:SF2">
    <property type="entry name" value="HYBRID SIGNAL TRANSDUCTION HISTIDINE KINASE C"/>
    <property type="match status" value="1"/>
</dbReference>
<evidence type="ECO:0000256" key="1">
    <source>
        <dbReference type="ARBA" id="ARBA00000085"/>
    </source>
</evidence>
<dbReference type="InterPro" id="IPR005467">
    <property type="entry name" value="His_kinase_dom"/>
</dbReference>
<dbReference type="RefSeq" id="WP_138211152.1">
    <property type="nucleotide sequence ID" value="NZ_CBCSDB010000009.1"/>
</dbReference>
<dbReference type="GO" id="GO:0016020">
    <property type="term" value="C:membrane"/>
    <property type="evidence" value="ECO:0007669"/>
    <property type="project" value="UniProtKB-SubCell"/>
</dbReference>
<evidence type="ECO:0000256" key="5">
    <source>
        <dbReference type="ARBA" id="ARBA00022679"/>
    </source>
</evidence>
<dbReference type="Pfam" id="PF00512">
    <property type="entry name" value="HisKA"/>
    <property type="match status" value="1"/>
</dbReference>
<protein>
    <recommendedName>
        <fullName evidence="3">histidine kinase</fullName>
        <ecNumber evidence="3">2.7.13.3</ecNumber>
    </recommendedName>
</protein>
<evidence type="ECO:0000313" key="10">
    <source>
        <dbReference type="EMBL" id="VTQ96263.1"/>
    </source>
</evidence>
<dbReference type="PRINTS" id="PR00344">
    <property type="entry name" value="BCTRLSENSOR"/>
</dbReference>
<sequence>MKKLQLGLTFIVIFFLIFNKCFNAFALENNLRYKTNSVLYISSYYLEHPIAREVTKGINDSLKDVEEDVYLYTEYLDVRLTNKKNKDFKQYLKQKYEGMDIDLVIVSGEKALEFTNKNIYNIVDKKTPIVFCGVKELEYQPKLNFNNYAGITEKLQLKSTFNLALSLDKKLKNAIFLTNSKTRLEDNKEYNNIKNTYKDKVKINIIKEDNLYKCIDQIKSMKLNKNSAIFFQGDYFNNDKKYLSTCKTINILNSSLNIPIYSYWFPYQRVGILGGDMISPYKQGIMCGNLTKKILRDGKNENYIIDGSKSDYNTENYYNYLYTSRDESLKTKEEFKNQYKYMINYNILNKYKLFINDIKNECEILNPPSKYEEKNKKLIILIWAITIVCAIIMIILIFNLITKSNIKRKMQKKEEMLEEIKIQEKLKNDFFANISHEFRTPLNLIFSSIQLIEFETKGFTFNYERLLLKSRVNTMKYSCYRLLRLTNNFIKIIEIENGLLKTNMTKSDIVSSIEDISMEVGKYLEERDSSIKVLFDTEIEESVLNFDKDNLEKILLNIISNSVKFSKENSTVEVFLRETNNHIHINIKDDGIGIPKEKVNFIFNKFSQVNKSLNRSKEGAGIGLFIVKGLLYNMGGDFSVNSEENIGTNFNISLPIKNLEEERYIGDNISSLSSNIIQDHPLEYKVKVEFSDIYI</sequence>
<feature type="transmembrane region" description="Helical" evidence="8">
    <location>
        <begin position="378"/>
        <end position="401"/>
    </location>
</feature>
<keyword evidence="4" id="KW-0597">Phosphoprotein</keyword>
<dbReference type="Gene3D" id="3.30.565.10">
    <property type="entry name" value="Histidine kinase-like ATPase, C-terminal domain"/>
    <property type="match status" value="1"/>
</dbReference>
<keyword evidence="5 10" id="KW-0808">Transferase</keyword>
<evidence type="ECO:0000313" key="11">
    <source>
        <dbReference type="Proteomes" id="UP000308489"/>
    </source>
</evidence>
<dbReference type="InterPro" id="IPR036890">
    <property type="entry name" value="HATPase_C_sf"/>
</dbReference>
<evidence type="ECO:0000256" key="6">
    <source>
        <dbReference type="ARBA" id="ARBA00022777"/>
    </source>
</evidence>
<dbReference type="SUPFAM" id="SSF47384">
    <property type="entry name" value="Homodimeric domain of signal transducing histidine kinase"/>
    <property type="match status" value="1"/>
</dbReference>
<evidence type="ECO:0000259" key="9">
    <source>
        <dbReference type="PROSITE" id="PS50109"/>
    </source>
</evidence>
<dbReference type="Pfam" id="PF02518">
    <property type="entry name" value="HATPase_c"/>
    <property type="match status" value="1"/>
</dbReference>
<keyword evidence="8" id="KW-0812">Transmembrane</keyword>
<dbReference type="PANTHER" id="PTHR43547">
    <property type="entry name" value="TWO-COMPONENT HISTIDINE KINASE"/>
    <property type="match status" value="1"/>
</dbReference>
<dbReference type="Gene3D" id="1.10.287.130">
    <property type="match status" value="1"/>
</dbReference>
<dbReference type="KEGG" id="hhw:NCTC503_02672"/>
<keyword evidence="6" id="KW-0418">Kinase</keyword>
<keyword evidence="7" id="KW-0902">Two-component regulatory system</keyword>
<comment type="catalytic activity">
    <reaction evidence="1">
        <text>ATP + protein L-histidine = ADP + protein N-phospho-L-histidine.</text>
        <dbReference type="EC" id="2.7.13.3"/>
    </reaction>
</comment>
<dbReference type="AlphaFoldDB" id="A0A4U9RYL8"/>
<keyword evidence="8" id="KW-0472">Membrane</keyword>
<comment type="subcellular location">
    <subcellularLocation>
        <location evidence="2">Membrane</location>
    </subcellularLocation>
</comment>
<dbReference type="EMBL" id="LR590481">
    <property type="protein sequence ID" value="VTQ96263.1"/>
    <property type="molecule type" value="Genomic_DNA"/>
</dbReference>
<evidence type="ECO:0000256" key="7">
    <source>
        <dbReference type="ARBA" id="ARBA00023012"/>
    </source>
</evidence>
<evidence type="ECO:0000256" key="3">
    <source>
        <dbReference type="ARBA" id="ARBA00012438"/>
    </source>
</evidence>
<reference evidence="10 11" key="1">
    <citation type="submission" date="2019-05" db="EMBL/GenBank/DDBJ databases">
        <authorList>
            <consortium name="Pathogen Informatics"/>
        </authorList>
    </citation>
    <scope>NUCLEOTIDE SEQUENCE [LARGE SCALE GENOMIC DNA]</scope>
    <source>
        <strain evidence="10 11">NCTC503</strain>
    </source>
</reference>
<dbReference type="InterPro" id="IPR003661">
    <property type="entry name" value="HisK_dim/P_dom"/>
</dbReference>
<dbReference type="CDD" id="cd00082">
    <property type="entry name" value="HisKA"/>
    <property type="match status" value="1"/>
</dbReference>
<dbReference type="SMART" id="SM00387">
    <property type="entry name" value="HATPase_c"/>
    <property type="match status" value="1"/>
</dbReference>
<accession>A0A4U9RYL8</accession>
<feature type="domain" description="Histidine kinase" evidence="9">
    <location>
        <begin position="433"/>
        <end position="658"/>
    </location>
</feature>
<evidence type="ECO:0000256" key="2">
    <source>
        <dbReference type="ARBA" id="ARBA00004370"/>
    </source>
</evidence>
<name>A0A4U9RYL8_HATHI</name>
<dbReference type="OrthoDB" id="9813394at2"/>
<dbReference type="SUPFAM" id="SSF55874">
    <property type="entry name" value="ATPase domain of HSP90 chaperone/DNA topoisomerase II/histidine kinase"/>
    <property type="match status" value="1"/>
</dbReference>
<evidence type="ECO:0000256" key="8">
    <source>
        <dbReference type="SAM" id="Phobius"/>
    </source>
</evidence>
<dbReference type="GO" id="GO:0000155">
    <property type="term" value="F:phosphorelay sensor kinase activity"/>
    <property type="evidence" value="ECO:0007669"/>
    <property type="project" value="InterPro"/>
</dbReference>
<organism evidence="10 11">
    <name type="scientific">Hathewaya histolytica</name>
    <name type="common">Clostridium histolyticum</name>
    <dbReference type="NCBI Taxonomy" id="1498"/>
    <lineage>
        <taxon>Bacteria</taxon>
        <taxon>Bacillati</taxon>
        <taxon>Bacillota</taxon>
        <taxon>Clostridia</taxon>
        <taxon>Eubacteriales</taxon>
        <taxon>Clostridiaceae</taxon>
        <taxon>Hathewaya</taxon>
    </lineage>
</organism>
<dbReference type="InterPro" id="IPR003594">
    <property type="entry name" value="HATPase_dom"/>
</dbReference>
<dbReference type="InterPro" id="IPR036097">
    <property type="entry name" value="HisK_dim/P_sf"/>
</dbReference>
<keyword evidence="11" id="KW-1185">Reference proteome</keyword>
<proteinExistence type="predicted"/>
<dbReference type="Proteomes" id="UP000308489">
    <property type="component" value="Chromosome 1"/>
</dbReference>
<dbReference type="EC" id="2.7.13.3" evidence="3"/>
<keyword evidence="8" id="KW-1133">Transmembrane helix</keyword>
<dbReference type="SMART" id="SM00388">
    <property type="entry name" value="HisKA"/>
    <property type="match status" value="1"/>
</dbReference>